<evidence type="ECO:0000256" key="2">
    <source>
        <dbReference type="ARBA" id="ARBA00022884"/>
    </source>
</evidence>
<dbReference type="CDD" id="cd09294">
    <property type="entry name" value="SmpB"/>
    <property type="match status" value="1"/>
</dbReference>
<dbReference type="KEGG" id="bkw:BkAM31D_20380"/>
<comment type="similarity">
    <text evidence="3">Belongs to the SmpB family.</text>
</comment>
<dbReference type="NCBIfam" id="NF003843">
    <property type="entry name" value="PRK05422.1"/>
    <property type="match status" value="1"/>
</dbReference>
<dbReference type="PANTHER" id="PTHR30308:SF2">
    <property type="entry name" value="SSRA-BINDING PROTEIN"/>
    <property type="match status" value="1"/>
</dbReference>
<proteinExistence type="inferred from homology"/>
<dbReference type="InterPro" id="IPR020081">
    <property type="entry name" value="SsrA-bd_prot_CS"/>
</dbReference>
<feature type="region of interest" description="Disordered" evidence="4">
    <location>
        <begin position="136"/>
        <end position="157"/>
    </location>
</feature>
<dbReference type="GO" id="GO:0005829">
    <property type="term" value="C:cytosol"/>
    <property type="evidence" value="ECO:0007669"/>
    <property type="project" value="TreeGrafter"/>
</dbReference>
<keyword evidence="6" id="KW-1185">Reference proteome</keyword>
<comment type="function">
    <text evidence="3">Required for rescue of stalled ribosomes mediated by trans-translation. Binds to transfer-messenger RNA (tmRNA), required for stable association of tmRNA with ribosomes. tmRNA and SmpB together mimic tRNA shape, replacing the anticodon stem-loop with SmpB. tmRNA is encoded by the ssrA gene; the 2 termini fold to resemble tRNA(Ala) and it encodes a 'tag peptide', a short internal open reading frame. During trans-translation Ala-aminoacylated tmRNA acts like a tRNA, entering the A-site of stalled ribosomes, displacing the stalled mRNA. The ribosome then switches to translate the ORF on the tmRNA; the nascent peptide is terminated with the 'tag peptide' encoded by the tmRNA and targeted for degradation. The ribosome is freed to recommence translation, which seems to be the essential function of trans-translation.</text>
</comment>
<evidence type="ECO:0000256" key="4">
    <source>
        <dbReference type="SAM" id="MobiDB-lite"/>
    </source>
</evidence>
<dbReference type="Proteomes" id="UP000193006">
    <property type="component" value="Chromosome"/>
</dbReference>
<dbReference type="InterPro" id="IPR023620">
    <property type="entry name" value="SmpB"/>
</dbReference>
<dbReference type="Pfam" id="PF01668">
    <property type="entry name" value="SmpB"/>
    <property type="match status" value="1"/>
</dbReference>
<dbReference type="Gene3D" id="2.40.280.10">
    <property type="match status" value="1"/>
</dbReference>
<dbReference type="PANTHER" id="PTHR30308">
    <property type="entry name" value="TMRNA-BINDING COMPONENT OF TRANS-TRANSLATION TAGGING COMPLEX"/>
    <property type="match status" value="1"/>
</dbReference>
<comment type="subcellular location">
    <subcellularLocation>
        <location evidence="3">Cytoplasm</location>
    </subcellularLocation>
    <text evidence="3">The tmRNA-SmpB complex associates with stalled 70S ribosomes.</text>
</comment>
<protein>
    <recommendedName>
        <fullName evidence="3">SsrA-binding protein</fullName>
    </recommendedName>
    <alternativeName>
        <fullName evidence="3">Small protein B</fullName>
    </alternativeName>
</protein>
<keyword evidence="2 3" id="KW-0694">RNA-binding</keyword>
<sequence>MAVKDKDRNVVAQNKRATHDYFIEETYEAGIVLKGTEIKSMRAGRMNLKDSFARIVNGEVYLHNAHISEYEQGNRYNHEPTRARKLLLHKKQINELIGQTQQKGYSLVPLKVYIKNGFAKVLIGLAKGKKNYDKRETLKRKDAKREVERAMKDRMKG</sequence>
<dbReference type="RefSeq" id="WP_066156701.1">
    <property type="nucleotide sequence ID" value="NZ_CP020814.1"/>
</dbReference>
<dbReference type="GO" id="GO:0070930">
    <property type="term" value="P:trans-translation-dependent protein tagging"/>
    <property type="evidence" value="ECO:0007669"/>
    <property type="project" value="TreeGrafter"/>
</dbReference>
<dbReference type="HAMAP" id="MF_00023">
    <property type="entry name" value="SmpB"/>
    <property type="match status" value="1"/>
</dbReference>
<gene>
    <name evidence="3 5" type="primary">smpB</name>
    <name evidence="5" type="ORF">BkAM31D_20380</name>
</gene>
<evidence type="ECO:0000313" key="6">
    <source>
        <dbReference type="Proteomes" id="UP000193006"/>
    </source>
</evidence>
<dbReference type="PROSITE" id="PS01317">
    <property type="entry name" value="SSRP"/>
    <property type="match status" value="1"/>
</dbReference>
<dbReference type="NCBIfam" id="TIGR00086">
    <property type="entry name" value="smpB"/>
    <property type="match status" value="1"/>
</dbReference>
<accession>A0A1X9MEX7</accession>
<evidence type="ECO:0000256" key="1">
    <source>
        <dbReference type="ARBA" id="ARBA00022490"/>
    </source>
</evidence>
<name>A0A1X9MEX7_9BACI</name>
<dbReference type="EMBL" id="CP020814">
    <property type="protein sequence ID" value="ARK32009.1"/>
    <property type="molecule type" value="Genomic_DNA"/>
</dbReference>
<evidence type="ECO:0000256" key="3">
    <source>
        <dbReference type="HAMAP-Rule" id="MF_00023"/>
    </source>
</evidence>
<dbReference type="AlphaFoldDB" id="A0A1X9MEX7"/>
<dbReference type="SUPFAM" id="SSF74982">
    <property type="entry name" value="Small protein B (SmpB)"/>
    <property type="match status" value="1"/>
</dbReference>
<organism evidence="5 6">
    <name type="scientific">Halalkalibacter krulwichiae</name>
    <dbReference type="NCBI Taxonomy" id="199441"/>
    <lineage>
        <taxon>Bacteria</taxon>
        <taxon>Bacillati</taxon>
        <taxon>Bacillota</taxon>
        <taxon>Bacilli</taxon>
        <taxon>Bacillales</taxon>
        <taxon>Bacillaceae</taxon>
        <taxon>Halalkalibacter</taxon>
    </lineage>
</organism>
<dbReference type="GO" id="GO:0070929">
    <property type="term" value="P:trans-translation"/>
    <property type="evidence" value="ECO:0007669"/>
    <property type="project" value="UniProtKB-UniRule"/>
</dbReference>
<evidence type="ECO:0000313" key="5">
    <source>
        <dbReference type="EMBL" id="ARK32009.1"/>
    </source>
</evidence>
<dbReference type="STRING" id="199441.BkAM31D_20380"/>
<dbReference type="GO" id="GO:0003723">
    <property type="term" value="F:RNA binding"/>
    <property type="evidence" value="ECO:0007669"/>
    <property type="project" value="UniProtKB-UniRule"/>
</dbReference>
<keyword evidence="1 3" id="KW-0963">Cytoplasm</keyword>
<dbReference type="InterPro" id="IPR000037">
    <property type="entry name" value="SsrA-bd_prot"/>
</dbReference>
<reference evidence="5 6" key="1">
    <citation type="submission" date="2017-04" db="EMBL/GenBank/DDBJ databases">
        <title>Bacillus krulwichiae AM31D Genome sequencing and assembly.</title>
        <authorList>
            <person name="Krulwich T.A."/>
            <person name="Anastor L."/>
            <person name="Ehrlich R."/>
            <person name="Ehrlich G.D."/>
            <person name="Janto B."/>
        </authorList>
    </citation>
    <scope>NUCLEOTIDE SEQUENCE [LARGE SCALE GENOMIC DNA]</scope>
    <source>
        <strain evidence="5 6">AM31D</strain>
    </source>
</reference>